<comment type="caution">
    <text evidence="2">The sequence shown here is derived from an EMBL/GenBank/DDBJ whole genome shotgun (WGS) entry which is preliminary data.</text>
</comment>
<feature type="compositionally biased region" description="Low complexity" evidence="1">
    <location>
        <begin position="44"/>
        <end position="57"/>
    </location>
</feature>
<evidence type="ECO:0000313" key="3">
    <source>
        <dbReference type="Proteomes" id="UP000012062"/>
    </source>
</evidence>
<feature type="region of interest" description="Disordered" evidence="1">
    <location>
        <begin position="1"/>
        <end position="57"/>
    </location>
</feature>
<dbReference type="AlphaFoldDB" id="M5F2Y9"/>
<sequence length="57" mass="6649">MQHGIRLPGDRQYEPPRTDRHFNRARLNVREKEARVKRQSVQRAAAHAHAMAIPHDA</sequence>
<dbReference type="STRING" id="1297569.MESS2_290002"/>
<name>M5F2Y9_9HYPH</name>
<evidence type="ECO:0000313" key="2">
    <source>
        <dbReference type="EMBL" id="CCV06186.1"/>
    </source>
</evidence>
<keyword evidence="3" id="KW-1185">Reference proteome</keyword>
<dbReference type="Proteomes" id="UP000012062">
    <property type="component" value="Unassembled WGS sequence"/>
</dbReference>
<evidence type="ECO:0000256" key="1">
    <source>
        <dbReference type="SAM" id="MobiDB-lite"/>
    </source>
</evidence>
<reference evidence="2 3" key="1">
    <citation type="submission" date="2013-02" db="EMBL/GenBank/DDBJ databases">
        <authorList>
            <person name="Genoscope - CEA"/>
        </authorList>
    </citation>
    <scope>NUCLEOTIDE SEQUENCE [LARGE SCALE GENOMIC DNA]</scope>
    <source>
        <strain evidence="2 3">STM 2683</strain>
    </source>
</reference>
<feature type="compositionally biased region" description="Basic and acidic residues" evidence="1">
    <location>
        <begin position="8"/>
        <end position="36"/>
    </location>
</feature>
<protein>
    <submittedName>
        <fullName evidence="2">Uncharacterized protein</fullName>
    </submittedName>
</protein>
<dbReference type="EMBL" id="CAUM01000094">
    <property type="protein sequence ID" value="CCV06186.1"/>
    <property type="molecule type" value="Genomic_DNA"/>
</dbReference>
<gene>
    <name evidence="2" type="ORF">MESS2_290002</name>
</gene>
<organism evidence="2 3">
    <name type="scientific">Mesorhizobium metallidurans STM 2683</name>
    <dbReference type="NCBI Taxonomy" id="1297569"/>
    <lineage>
        <taxon>Bacteria</taxon>
        <taxon>Pseudomonadati</taxon>
        <taxon>Pseudomonadota</taxon>
        <taxon>Alphaproteobacteria</taxon>
        <taxon>Hyphomicrobiales</taxon>
        <taxon>Phyllobacteriaceae</taxon>
        <taxon>Mesorhizobium</taxon>
    </lineage>
</organism>
<proteinExistence type="predicted"/>
<accession>M5F2Y9</accession>